<dbReference type="Pfam" id="PF00496">
    <property type="entry name" value="SBP_bac_5"/>
    <property type="match status" value="1"/>
</dbReference>
<dbReference type="InterPro" id="IPR000914">
    <property type="entry name" value="SBP_5_dom"/>
</dbReference>
<dbReference type="GO" id="GO:0042597">
    <property type="term" value="C:periplasmic space"/>
    <property type="evidence" value="ECO:0007669"/>
    <property type="project" value="UniProtKB-ARBA"/>
</dbReference>
<accession>A0A4Q9KIA6</accession>
<dbReference type="EMBL" id="SDMR01000030">
    <property type="protein sequence ID" value="TBT91446.1"/>
    <property type="molecule type" value="Genomic_DNA"/>
</dbReference>
<name>A0A4Q9KIA6_PROTD</name>
<keyword evidence="1" id="KW-0732">Signal</keyword>
<dbReference type="AlphaFoldDB" id="A0A4Q9KIA6"/>
<dbReference type="Gene3D" id="3.40.190.10">
    <property type="entry name" value="Periplasmic binding protein-like II"/>
    <property type="match status" value="1"/>
</dbReference>
<organism evidence="3 4">
    <name type="scientific">Propioniciclava tarda</name>
    <dbReference type="NCBI Taxonomy" id="433330"/>
    <lineage>
        <taxon>Bacteria</taxon>
        <taxon>Bacillati</taxon>
        <taxon>Actinomycetota</taxon>
        <taxon>Actinomycetes</taxon>
        <taxon>Propionibacteriales</taxon>
        <taxon>Propionibacteriaceae</taxon>
        <taxon>Propioniciclava</taxon>
    </lineage>
</organism>
<proteinExistence type="predicted"/>
<dbReference type="InterPro" id="IPR039424">
    <property type="entry name" value="SBP_5"/>
</dbReference>
<protein>
    <submittedName>
        <fullName evidence="3">ABC transporter substrate-binding protein</fullName>
    </submittedName>
</protein>
<dbReference type="Gene3D" id="3.90.76.10">
    <property type="entry name" value="Dipeptide-binding Protein, Domain 1"/>
    <property type="match status" value="1"/>
</dbReference>
<evidence type="ECO:0000313" key="4">
    <source>
        <dbReference type="Proteomes" id="UP000291933"/>
    </source>
</evidence>
<dbReference type="GO" id="GO:0015833">
    <property type="term" value="P:peptide transport"/>
    <property type="evidence" value="ECO:0007669"/>
    <property type="project" value="TreeGrafter"/>
</dbReference>
<dbReference type="PIRSF" id="PIRSF002741">
    <property type="entry name" value="MppA"/>
    <property type="match status" value="1"/>
</dbReference>
<dbReference type="GO" id="GO:0043190">
    <property type="term" value="C:ATP-binding cassette (ABC) transporter complex"/>
    <property type="evidence" value="ECO:0007669"/>
    <property type="project" value="InterPro"/>
</dbReference>
<gene>
    <name evidence="3" type="ORF">ET996_13960</name>
</gene>
<dbReference type="InterPro" id="IPR030678">
    <property type="entry name" value="Peptide/Ni-bd"/>
</dbReference>
<dbReference type="PANTHER" id="PTHR30290:SF38">
    <property type="entry name" value="D,D-DIPEPTIDE-BINDING PERIPLASMIC PROTEIN DDPA-RELATED"/>
    <property type="match status" value="1"/>
</dbReference>
<dbReference type="Proteomes" id="UP000291933">
    <property type="component" value="Unassembled WGS sequence"/>
</dbReference>
<dbReference type="OrthoDB" id="9796817at2"/>
<reference evidence="3 4" key="1">
    <citation type="submission" date="2019-01" db="EMBL/GenBank/DDBJ databases">
        <title>Lactibacter flavus gen. nov., sp. nov., a novel bacterium of the family Propionibacteriaceae isolated from raw milk and dairy products.</title>
        <authorList>
            <person name="Huptas C."/>
            <person name="Wenning M."/>
            <person name="Breitenwieser F."/>
            <person name="Doll E."/>
            <person name="Von Neubeck M."/>
            <person name="Busse H.-J."/>
            <person name="Scherer S."/>
        </authorList>
    </citation>
    <scope>NUCLEOTIDE SEQUENCE [LARGE SCALE GENOMIC DNA]</scope>
    <source>
        <strain evidence="3 4">DSM 22130</strain>
    </source>
</reference>
<evidence type="ECO:0000313" key="3">
    <source>
        <dbReference type="EMBL" id="TBT91446.1"/>
    </source>
</evidence>
<dbReference type="GO" id="GO:1904680">
    <property type="term" value="F:peptide transmembrane transporter activity"/>
    <property type="evidence" value="ECO:0007669"/>
    <property type="project" value="TreeGrafter"/>
</dbReference>
<comment type="caution">
    <text evidence="3">The sequence shown here is derived from an EMBL/GenBank/DDBJ whole genome shotgun (WGS) entry which is preliminary data.</text>
</comment>
<sequence length="501" mass="53353">MTALALMSLTACTSPRGQSPDPSLASSSAQAPSKILTVAATVEPATLDMTLSDPVASAQVQLYNVYETLVKIDGDGVLQPLLAQRWSVSPDRTTYTFFLNPAAKFASGAAVSADAVIKNIERIKSGASVATKYSRPMSLVASQKAIDATTVQITLTKPSNTWLYSMGDTAGMIADPAGFASLGTATAGSGPYTLDRWARGDSITLKKNANYWANPGRFDAVVFKYFQDPNAMNAAMLGGTIDIISNEQAPDSLTQFADAGKYTILDGTTNSEVTMGLNNANPALKDLKVRRAIAMAIDKKRLLTNVQAGHGTVIGTMTVPSDPYYEDLSGINAYNPTLAKSLLAEAGYASGLTLRLKPAGIPYAVACAQQIAADLKAVGVAVIIEELQFPATWYDTVIKKGDYDMTIVGHAEARDLVTYTNPNYYWHYSNPAFTAQYQAADGAPADAYASEMKKAARILAEDAASVWLYVMPNLVVTKANVTGLNHDQITDSFDVTTIAIR</sequence>
<keyword evidence="4" id="KW-1185">Reference proteome</keyword>
<evidence type="ECO:0000256" key="1">
    <source>
        <dbReference type="ARBA" id="ARBA00022729"/>
    </source>
</evidence>
<dbReference type="Gene3D" id="3.10.105.10">
    <property type="entry name" value="Dipeptide-binding Protein, Domain 3"/>
    <property type="match status" value="1"/>
</dbReference>
<evidence type="ECO:0000259" key="2">
    <source>
        <dbReference type="Pfam" id="PF00496"/>
    </source>
</evidence>
<dbReference type="PANTHER" id="PTHR30290">
    <property type="entry name" value="PERIPLASMIC BINDING COMPONENT OF ABC TRANSPORTER"/>
    <property type="match status" value="1"/>
</dbReference>
<dbReference type="SUPFAM" id="SSF53850">
    <property type="entry name" value="Periplasmic binding protein-like II"/>
    <property type="match status" value="1"/>
</dbReference>
<feature type="domain" description="Solute-binding protein family 5" evidence="2">
    <location>
        <begin position="78"/>
        <end position="413"/>
    </location>
</feature>